<sequence>MTPQEINRAVYERLHEATDSRDLERISRTVDEVFHPDAVFHATGPVGPTARDAVKGAWAMLLRAFPDIRVTVEDTIAEGDKIVVRNTVRGTHQGEYRGLAPTGRTVTYGEIFVVRFSEGKVAEAWGVVDIFSQMQQLGERVP</sequence>
<proteinExistence type="predicted"/>
<dbReference type="RefSeq" id="WP_270686370.1">
    <property type="nucleotide sequence ID" value="NZ_JAQFWQ010000038.1"/>
</dbReference>
<dbReference type="Gene3D" id="3.10.450.50">
    <property type="match status" value="1"/>
</dbReference>
<dbReference type="EMBL" id="JAQFWQ010000038">
    <property type="protein sequence ID" value="MDA2811917.1"/>
    <property type="molecule type" value="Genomic_DNA"/>
</dbReference>
<protein>
    <submittedName>
        <fullName evidence="1">Ester cyclase</fullName>
    </submittedName>
</protein>
<organism evidence="1 2">
    <name type="scientific">Nocardiopsis endophytica</name>
    <dbReference type="NCBI Taxonomy" id="3018445"/>
    <lineage>
        <taxon>Bacteria</taxon>
        <taxon>Bacillati</taxon>
        <taxon>Actinomycetota</taxon>
        <taxon>Actinomycetes</taxon>
        <taxon>Streptosporangiales</taxon>
        <taxon>Nocardiopsidaceae</taxon>
        <taxon>Nocardiopsis</taxon>
    </lineage>
</organism>
<evidence type="ECO:0000313" key="2">
    <source>
        <dbReference type="Proteomes" id="UP001527866"/>
    </source>
</evidence>
<reference evidence="1 2" key="1">
    <citation type="submission" date="2023-01" db="EMBL/GenBank/DDBJ databases">
        <title>Draft genome sequence of Nocardiopsis sp. RSe5-2 isolated from halophytes.</title>
        <authorList>
            <person name="Duangmal K."/>
            <person name="Chantavorakit T."/>
        </authorList>
    </citation>
    <scope>NUCLEOTIDE SEQUENCE [LARGE SCALE GENOMIC DNA]</scope>
    <source>
        <strain evidence="1 2">RSe5-2</strain>
    </source>
</reference>
<comment type="caution">
    <text evidence="1">The sequence shown here is derived from an EMBL/GenBank/DDBJ whole genome shotgun (WGS) entry which is preliminary data.</text>
</comment>
<dbReference type="Pfam" id="PF07366">
    <property type="entry name" value="SnoaL"/>
    <property type="match status" value="1"/>
</dbReference>
<dbReference type="InterPro" id="IPR032710">
    <property type="entry name" value="NTF2-like_dom_sf"/>
</dbReference>
<dbReference type="PANTHER" id="PTHR38436:SF1">
    <property type="entry name" value="ESTER CYCLASE"/>
    <property type="match status" value="1"/>
</dbReference>
<evidence type="ECO:0000313" key="1">
    <source>
        <dbReference type="EMBL" id="MDA2811917.1"/>
    </source>
</evidence>
<dbReference type="PANTHER" id="PTHR38436">
    <property type="entry name" value="POLYKETIDE CYCLASE SNOAL-LIKE DOMAIN"/>
    <property type="match status" value="1"/>
</dbReference>
<dbReference type="SUPFAM" id="SSF54427">
    <property type="entry name" value="NTF2-like"/>
    <property type="match status" value="1"/>
</dbReference>
<name>A0ABT4U6C9_9ACTN</name>
<accession>A0ABT4U6C9</accession>
<keyword evidence="2" id="KW-1185">Reference proteome</keyword>
<gene>
    <name evidence="1" type="ORF">O4J56_14835</name>
</gene>
<dbReference type="InterPro" id="IPR009959">
    <property type="entry name" value="Cyclase_SnoaL-like"/>
</dbReference>
<dbReference type="Proteomes" id="UP001527866">
    <property type="component" value="Unassembled WGS sequence"/>
</dbReference>